<protein>
    <submittedName>
        <fullName evidence="3">Type II secretion system protein</fullName>
    </submittedName>
</protein>
<keyword evidence="1" id="KW-0812">Transmembrane</keyword>
<dbReference type="Proteomes" id="UP000315648">
    <property type="component" value="Unassembled WGS sequence"/>
</dbReference>
<proteinExistence type="predicted"/>
<dbReference type="InterPro" id="IPR045584">
    <property type="entry name" value="Pilin-like"/>
</dbReference>
<dbReference type="PANTHER" id="PTHR30093">
    <property type="entry name" value="GENERAL SECRETION PATHWAY PROTEIN G"/>
    <property type="match status" value="1"/>
</dbReference>
<dbReference type="OrthoDB" id="199875at2"/>
<evidence type="ECO:0000313" key="4">
    <source>
        <dbReference type="Proteomes" id="UP000315648"/>
    </source>
</evidence>
<dbReference type="PANTHER" id="PTHR30093:SF2">
    <property type="entry name" value="TYPE II SECRETION SYSTEM PROTEIN H"/>
    <property type="match status" value="1"/>
</dbReference>
<organism evidence="3 4">
    <name type="scientific">Rariglobus hedericola</name>
    <dbReference type="NCBI Taxonomy" id="2597822"/>
    <lineage>
        <taxon>Bacteria</taxon>
        <taxon>Pseudomonadati</taxon>
        <taxon>Verrucomicrobiota</taxon>
        <taxon>Opitutia</taxon>
        <taxon>Opitutales</taxon>
        <taxon>Opitutaceae</taxon>
        <taxon>Rariglobus</taxon>
    </lineage>
</organism>
<accession>A0A556QSE8</accession>
<keyword evidence="4" id="KW-1185">Reference proteome</keyword>
<dbReference type="EMBL" id="VMBG01000001">
    <property type="protein sequence ID" value="TSJ79565.1"/>
    <property type="molecule type" value="Genomic_DNA"/>
</dbReference>
<evidence type="ECO:0000313" key="3">
    <source>
        <dbReference type="EMBL" id="TSJ79565.1"/>
    </source>
</evidence>
<dbReference type="Gene3D" id="3.30.700.10">
    <property type="entry name" value="Glycoprotein, Type 4 Pilin"/>
    <property type="match status" value="1"/>
</dbReference>
<keyword evidence="1" id="KW-1133">Transmembrane helix</keyword>
<comment type="caution">
    <text evidence="3">The sequence shown here is derived from an EMBL/GenBank/DDBJ whole genome shotgun (WGS) entry which is preliminary data.</text>
</comment>
<dbReference type="Pfam" id="PF07596">
    <property type="entry name" value="SBP_bac_10"/>
    <property type="match status" value="1"/>
</dbReference>
<dbReference type="InterPro" id="IPR011453">
    <property type="entry name" value="DUF1559"/>
</dbReference>
<keyword evidence="1" id="KW-0472">Membrane</keyword>
<reference evidence="3 4" key="1">
    <citation type="submission" date="2019-07" db="EMBL/GenBank/DDBJ databases">
        <title>Description of 53C-WASEF.</title>
        <authorList>
            <person name="Pitt A."/>
            <person name="Hahn M.W."/>
        </authorList>
    </citation>
    <scope>NUCLEOTIDE SEQUENCE [LARGE SCALE GENOMIC DNA]</scope>
    <source>
        <strain evidence="3 4">53C-WASEF</strain>
    </source>
</reference>
<dbReference type="NCBIfam" id="TIGR02532">
    <property type="entry name" value="IV_pilin_GFxxxE"/>
    <property type="match status" value="1"/>
</dbReference>
<evidence type="ECO:0000259" key="2">
    <source>
        <dbReference type="Pfam" id="PF07596"/>
    </source>
</evidence>
<gene>
    <name evidence="3" type="ORF">FPL22_09845</name>
</gene>
<evidence type="ECO:0000256" key="1">
    <source>
        <dbReference type="SAM" id="Phobius"/>
    </source>
</evidence>
<dbReference type="InterPro" id="IPR012902">
    <property type="entry name" value="N_methyl_site"/>
</dbReference>
<dbReference type="AlphaFoldDB" id="A0A556QSE8"/>
<feature type="transmembrane region" description="Helical" evidence="1">
    <location>
        <begin position="21"/>
        <end position="43"/>
    </location>
</feature>
<feature type="domain" description="DUF1559" evidence="2">
    <location>
        <begin position="45"/>
        <end position="130"/>
    </location>
</feature>
<dbReference type="SUPFAM" id="SSF54523">
    <property type="entry name" value="Pili subunits"/>
    <property type="match status" value="1"/>
</dbReference>
<name>A0A556QSE8_9BACT</name>
<dbReference type="RefSeq" id="WP_144230106.1">
    <property type="nucleotide sequence ID" value="NZ_VMBG01000001.1"/>
</dbReference>
<dbReference type="Pfam" id="PF07963">
    <property type="entry name" value="N_methyl"/>
    <property type="match status" value="1"/>
</dbReference>
<sequence>MKSTPLLSPIRTHRHTAAFTLIELLTVIAIIGVLASIIIPVIGRVRESAKSSRCTNNLRQIGLAIQTYSSEHKGSLPATGFFGVSSYYNRDARNFQNSLLTYLDLKPASTWSTAVDQSTYSPIFECPSYKGTTGGKGYVLHNANTTGDPAKDINDTTVQPWGFIQDAAGTNISPAPQKVANMPAKVWAIRDLDAGSLDGSHPGYQNHLYFDWHIGRVVVSN</sequence>